<reference evidence="1 3" key="1">
    <citation type="submission" date="2016-01" db="EMBL/GenBank/DDBJ databases">
        <title>Biosynthesis of antibiotic leucinostatins and their inhibition on Phytophthora in bio-control Purpureocillium lilacinum.</title>
        <authorList>
            <person name="Wang G."/>
            <person name="Liu Z."/>
            <person name="Lin R."/>
            <person name="Li E."/>
            <person name="Mao Z."/>
            <person name="Ling J."/>
            <person name="Yin W."/>
            <person name="Xie B."/>
        </authorList>
    </citation>
    <scope>NUCLEOTIDE SEQUENCE [LARGE SCALE GENOMIC DNA]</scope>
    <source>
        <strain evidence="1">PLBJ-1</strain>
        <strain evidence="2">PLFJ-1</strain>
    </source>
</reference>
<sequence>MLRQRRQRGHSTASQHLLSTVNLLSSPQPATSLLQQNRRVSGTARCANATGVDTESIASDVALVQQPHHLQALHGSKSHHTYLSTSFPHSYGTAQCRHAIRLRRASDHRPNVVAKRRRVRTTATLTTTARPDEAKRANVPASAMSARARVAGCARTGVTSVCQAVQAAQRLA</sequence>
<evidence type="ECO:0000313" key="2">
    <source>
        <dbReference type="EMBL" id="OAQ95614.1"/>
    </source>
</evidence>
<evidence type="ECO:0000313" key="1">
    <source>
        <dbReference type="EMBL" id="OAQ87652.1"/>
    </source>
</evidence>
<dbReference type="AlphaFoldDB" id="A0A179HCH0"/>
<evidence type="ECO:0000313" key="3">
    <source>
        <dbReference type="Proteomes" id="UP000078240"/>
    </source>
</evidence>
<protein>
    <submittedName>
        <fullName evidence="1">Uncharacterized protein</fullName>
    </submittedName>
</protein>
<accession>A0A179HCH0</accession>
<organism evidence="1 3">
    <name type="scientific">Purpureocillium lilacinum</name>
    <name type="common">Paecilomyces lilacinus</name>
    <dbReference type="NCBI Taxonomy" id="33203"/>
    <lineage>
        <taxon>Eukaryota</taxon>
        <taxon>Fungi</taxon>
        <taxon>Dikarya</taxon>
        <taxon>Ascomycota</taxon>
        <taxon>Pezizomycotina</taxon>
        <taxon>Sordariomycetes</taxon>
        <taxon>Hypocreomycetidae</taxon>
        <taxon>Hypocreales</taxon>
        <taxon>Ophiocordycipitaceae</taxon>
        <taxon>Purpureocillium</taxon>
    </lineage>
</organism>
<dbReference type="EMBL" id="LSBH01000001">
    <property type="protein sequence ID" value="OAQ87652.1"/>
    <property type="molecule type" value="Genomic_DNA"/>
</dbReference>
<comment type="caution">
    <text evidence="1">The sequence shown here is derived from an EMBL/GenBank/DDBJ whole genome shotgun (WGS) entry which is preliminary data.</text>
</comment>
<dbReference type="Proteomes" id="UP000078240">
    <property type="component" value="Unassembled WGS sequence"/>
</dbReference>
<gene>
    <name evidence="1" type="ORF">VFPBJ_01692</name>
    <name evidence="2" type="ORF">VFPFJ_01724</name>
</gene>
<name>A0A179HCH0_PURLI</name>
<proteinExistence type="predicted"/>
<dbReference type="Proteomes" id="UP000078340">
    <property type="component" value="Unassembled WGS sequence"/>
</dbReference>
<dbReference type="EMBL" id="LSBI01000001">
    <property type="protein sequence ID" value="OAQ95614.1"/>
    <property type="molecule type" value="Genomic_DNA"/>
</dbReference>